<proteinExistence type="predicted"/>
<protein>
    <submittedName>
        <fullName evidence="1">Proteasomal ubiquitin receptor ADRM1</fullName>
    </submittedName>
</protein>
<dbReference type="Proteomes" id="UP001497744">
    <property type="component" value="Unassembled WGS sequence"/>
</dbReference>
<dbReference type="AlphaFoldDB" id="A0AAV4LWV6"/>
<dbReference type="EMBL" id="BPLF01000002">
    <property type="protein sequence ID" value="GIX63611.1"/>
    <property type="molecule type" value="Genomic_DNA"/>
</dbReference>
<sequence>MGGHNLLKKPLENLKDAIDWILWFWAYGRTTPRETNNYTKLANALNTLPELKDAREKALGQNMDPQGVIKKLAQDRLRDFLGHMSQGGGFDFTGSGIIQLGKGYTSKYPAATWNGSDDAKDVARIFLGATAITF</sequence>
<keyword evidence="1" id="KW-0675">Receptor</keyword>
<evidence type="ECO:0000313" key="1">
    <source>
        <dbReference type="EMBL" id="GIX63611.1"/>
    </source>
</evidence>
<keyword evidence="2" id="KW-1185">Reference proteome</keyword>
<dbReference type="GeneID" id="94195092"/>
<accession>A0AAV4LWV6</accession>
<comment type="caution">
    <text evidence="1">The sequence shown here is derived from an EMBL/GenBank/DDBJ whole genome shotgun (WGS) entry which is preliminary data.</text>
</comment>
<organism evidence="1 2">
    <name type="scientific">Babesia caballi</name>
    <dbReference type="NCBI Taxonomy" id="5871"/>
    <lineage>
        <taxon>Eukaryota</taxon>
        <taxon>Sar</taxon>
        <taxon>Alveolata</taxon>
        <taxon>Apicomplexa</taxon>
        <taxon>Aconoidasida</taxon>
        <taxon>Piroplasmida</taxon>
        <taxon>Babesiidae</taxon>
        <taxon>Babesia</taxon>
    </lineage>
</organism>
<dbReference type="RefSeq" id="XP_067715680.1">
    <property type="nucleotide sequence ID" value="XM_067859579.1"/>
</dbReference>
<reference evidence="1 2" key="1">
    <citation type="submission" date="2021-06" db="EMBL/GenBank/DDBJ databases">
        <title>Genome sequence of Babesia caballi.</title>
        <authorList>
            <person name="Yamagishi J."/>
            <person name="Kidaka T."/>
            <person name="Ochi A."/>
        </authorList>
    </citation>
    <scope>NUCLEOTIDE SEQUENCE [LARGE SCALE GENOMIC DNA]</scope>
    <source>
        <strain evidence="1">USDA-D6B2</strain>
    </source>
</reference>
<name>A0AAV4LWV6_BABCB</name>
<evidence type="ECO:0000313" key="2">
    <source>
        <dbReference type="Proteomes" id="UP001497744"/>
    </source>
</evidence>
<gene>
    <name evidence="1" type="ORF">BcabD6B2_30460</name>
</gene>